<dbReference type="InterPro" id="IPR009057">
    <property type="entry name" value="Homeodomain-like_sf"/>
</dbReference>
<dbReference type="Pfam" id="PF04255">
    <property type="entry name" value="DUF433"/>
    <property type="match status" value="1"/>
</dbReference>
<dbReference type="PANTHER" id="PTHR34849">
    <property type="entry name" value="SSL5025 PROTEIN"/>
    <property type="match status" value="1"/>
</dbReference>
<dbReference type="PANTHER" id="PTHR34849:SF3">
    <property type="entry name" value="SSR2962 PROTEIN"/>
    <property type="match status" value="1"/>
</dbReference>
<keyword evidence="2" id="KW-1185">Reference proteome</keyword>
<comment type="caution">
    <text evidence="1">The sequence shown here is derived from an EMBL/GenBank/DDBJ whole genome shotgun (WGS) entry which is preliminary data.</text>
</comment>
<gene>
    <name evidence="1" type="ORF">C7K25_10985</name>
</gene>
<evidence type="ECO:0000313" key="2">
    <source>
        <dbReference type="Proteomes" id="UP001170379"/>
    </source>
</evidence>
<evidence type="ECO:0000313" key="1">
    <source>
        <dbReference type="EMBL" id="MDJ1371885.1"/>
    </source>
</evidence>
<protein>
    <submittedName>
        <fullName evidence="1">DUF433 domain-containing protein</fullName>
    </submittedName>
</protein>
<dbReference type="InterPro" id="IPR036388">
    <property type="entry name" value="WH-like_DNA-bd_sf"/>
</dbReference>
<dbReference type="InterPro" id="IPR007367">
    <property type="entry name" value="DUF433"/>
</dbReference>
<dbReference type="EMBL" id="PXVD01000017">
    <property type="protein sequence ID" value="MDJ1371885.1"/>
    <property type="molecule type" value="Genomic_DNA"/>
</dbReference>
<reference evidence="1" key="2">
    <citation type="journal article" date="2022" name="Sci. Rep.">
        <title>In silico prediction of the enzymes involved in the degradation of the herbicide molinate by Gulosibacter molinativorax ON4T.</title>
        <authorList>
            <person name="Lopes A.R."/>
            <person name="Bunin E."/>
            <person name="Viana A.T."/>
            <person name="Froufe H."/>
            <person name="Munoz-Merida A."/>
            <person name="Pinho D."/>
            <person name="Figueiredo J."/>
            <person name="Barroso C."/>
            <person name="Vaz-Moreira I."/>
            <person name="Bellanger X."/>
            <person name="Egas C."/>
            <person name="Nunes O.C."/>
        </authorList>
    </citation>
    <scope>NUCLEOTIDE SEQUENCE</scope>
    <source>
        <strain evidence="1">ON4</strain>
    </source>
</reference>
<organism evidence="1 2">
    <name type="scientific">Gulosibacter molinativorax</name>
    <dbReference type="NCBI Taxonomy" id="256821"/>
    <lineage>
        <taxon>Bacteria</taxon>
        <taxon>Bacillati</taxon>
        <taxon>Actinomycetota</taxon>
        <taxon>Actinomycetes</taxon>
        <taxon>Micrococcales</taxon>
        <taxon>Microbacteriaceae</taxon>
        <taxon>Gulosibacter</taxon>
    </lineage>
</organism>
<dbReference type="RefSeq" id="WP_026937222.1">
    <property type="nucleotide sequence ID" value="NZ_CP028426.1"/>
</dbReference>
<dbReference type="SUPFAM" id="SSF46689">
    <property type="entry name" value="Homeodomain-like"/>
    <property type="match status" value="1"/>
</dbReference>
<accession>A0ABT7C9L1</accession>
<dbReference type="Proteomes" id="UP001170379">
    <property type="component" value="Unassembled WGS sequence"/>
</dbReference>
<name>A0ABT7C9L1_9MICO</name>
<sequence length="70" mass="7822">MSRLDRVTVNSAICHRDPTIRGMRVRVQDLLDLLHSGMSHDEILSGYEELEREDILVVIAYAAASSLADP</sequence>
<proteinExistence type="predicted"/>
<reference evidence="1" key="1">
    <citation type="submission" date="2018-03" db="EMBL/GenBank/DDBJ databases">
        <authorList>
            <person name="Nunes O.C."/>
            <person name="Lopes A.R."/>
            <person name="Froufe H."/>
            <person name="Munoz-Merida A."/>
            <person name="Barroso C."/>
            <person name="Egas C."/>
        </authorList>
    </citation>
    <scope>NUCLEOTIDE SEQUENCE</scope>
    <source>
        <strain evidence="1">ON4</strain>
    </source>
</reference>
<dbReference type="Gene3D" id="1.10.10.10">
    <property type="entry name" value="Winged helix-like DNA-binding domain superfamily/Winged helix DNA-binding domain"/>
    <property type="match status" value="1"/>
</dbReference>